<dbReference type="EMBL" id="MHQI01000014">
    <property type="protein sequence ID" value="OHA00468.1"/>
    <property type="molecule type" value="Genomic_DNA"/>
</dbReference>
<dbReference type="InterPro" id="IPR043993">
    <property type="entry name" value="T4SS_pilin"/>
</dbReference>
<evidence type="ECO:0000313" key="2">
    <source>
        <dbReference type="EMBL" id="OHA00468.1"/>
    </source>
</evidence>
<organism evidence="2 3">
    <name type="scientific">Candidatus Sungbacteria bacterium RIFCSPHIGHO2_02_FULL_47_11</name>
    <dbReference type="NCBI Taxonomy" id="1802270"/>
    <lineage>
        <taxon>Bacteria</taxon>
        <taxon>Candidatus Sungiibacteriota</taxon>
    </lineage>
</organism>
<reference evidence="2 3" key="1">
    <citation type="journal article" date="2016" name="Nat. Commun.">
        <title>Thousands of microbial genomes shed light on interconnected biogeochemical processes in an aquifer system.</title>
        <authorList>
            <person name="Anantharaman K."/>
            <person name="Brown C.T."/>
            <person name="Hug L.A."/>
            <person name="Sharon I."/>
            <person name="Castelle C.J."/>
            <person name="Probst A.J."/>
            <person name="Thomas B.C."/>
            <person name="Singh A."/>
            <person name="Wilkins M.J."/>
            <person name="Karaoz U."/>
            <person name="Brodie E.L."/>
            <person name="Williams K.H."/>
            <person name="Hubbard S.S."/>
            <person name="Banfield J.F."/>
        </authorList>
    </citation>
    <scope>NUCLEOTIDE SEQUENCE [LARGE SCALE GENOMIC DNA]</scope>
</reference>
<dbReference type="Pfam" id="PF18895">
    <property type="entry name" value="T4SS_pilin"/>
    <property type="match status" value="1"/>
</dbReference>
<dbReference type="AlphaFoldDB" id="A0A1G2KLZ4"/>
<evidence type="ECO:0000313" key="3">
    <source>
        <dbReference type="Proteomes" id="UP000179023"/>
    </source>
</evidence>
<evidence type="ECO:0000256" key="1">
    <source>
        <dbReference type="SAM" id="Phobius"/>
    </source>
</evidence>
<name>A0A1G2KLZ4_9BACT</name>
<dbReference type="STRING" id="1802270.A3C07_01265"/>
<keyword evidence="1" id="KW-0812">Transmembrane</keyword>
<keyword evidence="1" id="KW-1133">Transmembrane helix</keyword>
<proteinExistence type="predicted"/>
<sequence length="125" mass="13149">MSNSLKSALYRLVPAGVILFPFAVLAQTDKLSPVAQNLLTALNIVVTIVFVLAVVVFGWGIVQLIIAAGDPAKIKQARQFIVWGVIGIAILASIFGIIQFIQNYIGVTAGTGPIRPPGVTPPVSL</sequence>
<keyword evidence="1" id="KW-0472">Membrane</keyword>
<feature type="transmembrane region" description="Helical" evidence="1">
    <location>
        <begin position="80"/>
        <end position="101"/>
    </location>
</feature>
<dbReference type="Proteomes" id="UP000179023">
    <property type="component" value="Unassembled WGS sequence"/>
</dbReference>
<protein>
    <submittedName>
        <fullName evidence="2">Uncharacterized protein</fullName>
    </submittedName>
</protein>
<comment type="caution">
    <text evidence="2">The sequence shown here is derived from an EMBL/GenBank/DDBJ whole genome shotgun (WGS) entry which is preliminary data.</text>
</comment>
<accession>A0A1G2KLZ4</accession>
<gene>
    <name evidence="2" type="ORF">A3C07_01265</name>
</gene>
<feature type="transmembrane region" description="Helical" evidence="1">
    <location>
        <begin position="42"/>
        <end position="68"/>
    </location>
</feature>